<dbReference type="InterPro" id="IPR029044">
    <property type="entry name" value="Nucleotide-diphossugar_trans"/>
</dbReference>
<protein>
    <submittedName>
        <fullName evidence="2">Glycosyltransferase family 2 protein</fullName>
    </submittedName>
</protein>
<feature type="non-terminal residue" evidence="2">
    <location>
        <position position="200"/>
    </location>
</feature>
<gene>
    <name evidence="2" type="ORF">H6A19_15510</name>
</gene>
<organism evidence="2 3">
    <name type="scientific">Clostridium saudiense</name>
    <dbReference type="NCBI Taxonomy" id="1414720"/>
    <lineage>
        <taxon>Bacteria</taxon>
        <taxon>Bacillati</taxon>
        <taxon>Bacillota</taxon>
        <taxon>Clostridia</taxon>
        <taxon>Eubacteriales</taxon>
        <taxon>Clostridiaceae</taxon>
        <taxon>Clostridium</taxon>
    </lineage>
</organism>
<evidence type="ECO:0000313" key="3">
    <source>
        <dbReference type="Proteomes" id="UP000767334"/>
    </source>
</evidence>
<feature type="domain" description="Glycosyltransferase 2-like" evidence="1">
    <location>
        <begin position="5"/>
        <end position="145"/>
    </location>
</feature>
<dbReference type="Gene3D" id="3.90.550.10">
    <property type="entry name" value="Spore Coat Polysaccharide Biosynthesis Protein SpsA, Chain A"/>
    <property type="match status" value="1"/>
</dbReference>
<dbReference type="InterPro" id="IPR001173">
    <property type="entry name" value="Glyco_trans_2-like"/>
</dbReference>
<dbReference type="PANTHER" id="PTHR10859">
    <property type="entry name" value="GLYCOSYL TRANSFERASE"/>
    <property type="match status" value="1"/>
</dbReference>
<dbReference type="PANTHER" id="PTHR10859:SF114">
    <property type="entry name" value="DOLICHOL-PHOSPHATE MANNOSYLTRANSFERASE"/>
    <property type="match status" value="1"/>
</dbReference>
<evidence type="ECO:0000313" key="2">
    <source>
        <dbReference type="EMBL" id="MBM6820723.1"/>
    </source>
</evidence>
<sequence length="200" mass="22932">MENVILIPAYNPDDKLIRLIDELIFLKIPIVVVNDGSDKCFNYIFEIIKSKSRVKVINHEINWGKGAALKTGIKYIMENYKECTGIVTADADGQHLPKDIIKMGDCINKNPNSLILGVRDFNKKNIPLKSRLGNKITSLIFLLVAHKNCRDTQTGLRGIPKYLFNKCLSIEGDRYEYEMNMLMKMARDNIEFIYEEITTV</sequence>
<reference evidence="2 3" key="1">
    <citation type="journal article" date="2021" name="Sci. Rep.">
        <title>The distribution of antibiotic resistance genes in chicken gut microbiota commensals.</title>
        <authorList>
            <person name="Juricova H."/>
            <person name="Matiasovicova J."/>
            <person name="Kubasova T."/>
            <person name="Cejkova D."/>
            <person name="Rychlik I."/>
        </authorList>
    </citation>
    <scope>NUCLEOTIDE SEQUENCE [LARGE SCALE GENOMIC DNA]</scope>
    <source>
        <strain evidence="2 3">An435</strain>
    </source>
</reference>
<dbReference type="CDD" id="cd04179">
    <property type="entry name" value="DPM_DPG-synthase_like"/>
    <property type="match status" value="1"/>
</dbReference>
<name>A0ABS2FJG9_9CLOT</name>
<proteinExistence type="predicted"/>
<comment type="caution">
    <text evidence="2">The sequence shown here is derived from an EMBL/GenBank/DDBJ whole genome shotgun (WGS) entry which is preliminary data.</text>
</comment>
<evidence type="ECO:0000259" key="1">
    <source>
        <dbReference type="Pfam" id="PF00535"/>
    </source>
</evidence>
<dbReference type="RefSeq" id="WP_204572693.1">
    <property type="nucleotide sequence ID" value="NZ_JACJLL010000153.1"/>
</dbReference>
<dbReference type="Proteomes" id="UP000767334">
    <property type="component" value="Unassembled WGS sequence"/>
</dbReference>
<dbReference type="Pfam" id="PF00535">
    <property type="entry name" value="Glycos_transf_2"/>
    <property type="match status" value="1"/>
</dbReference>
<dbReference type="SUPFAM" id="SSF53448">
    <property type="entry name" value="Nucleotide-diphospho-sugar transferases"/>
    <property type="match status" value="1"/>
</dbReference>
<accession>A0ABS2FJG9</accession>
<dbReference type="EMBL" id="JACJLL010000153">
    <property type="protein sequence ID" value="MBM6820723.1"/>
    <property type="molecule type" value="Genomic_DNA"/>
</dbReference>
<keyword evidence="3" id="KW-1185">Reference proteome</keyword>